<evidence type="ECO:0000256" key="2">
    <source>
        <dbReference type="ARBA" id="ARBA00022759"/>
    </source>
</evidence>
<evidence type="ECO:0000313" key="7">
    <source>
        <dbReference type="EMBL" id="SHJ16075.1"/>
    </source>
</evidence>
<dbReference type="InterPro" id="IPR004601">
    <property type="entry name" value="UvdE"/>
</dbReference>
<dbReference type="SUPFAM" id="SSF51658">
    <property type="entry name" value="Xylose isomerase-like"/>
    <property type="match status" value="1"/>
</dbReference>
<keyword evidence="2 7" id="KW-0255">Endonuclease</keyword>
<dbReference type="PANTHER" id="PTHR31290">
    <property type="entry name" value="UV-DAMAGE ENDONUCLEASE"/>
    <property type="match status" value="1"/>
</dbReference>
<keyword evidence="6" id="KW-0234">DNA repair</keyword>
<accession>A0A1M6H1R1</accession>
<name>A0A1M6H1R1_9FIRM</name>
<dbReference type="GO" id="GO:0006289">
    <property type="term" value="P:nucleotide-excision repair"/>
    <property type="evidence" value="ECO:0007669"/>
    <property type="project" value="InterPro"/>
</dbReference>
<dbReference type="GO" id="GO:0009411">
    <property type="term" value="P:response to UV"/>
    <property type="evidence" value="ECO:0007669"/>
    <property type="project" value="InterPro"/>
</dbReference>
<protein>
    <submittedName>
        <fullName evidence="7">UV-damage endonuclease</fullName>
    </submittedName>
</protein>
<keyword evidence="4" id="KW-0228">DNA excision</keyword>
<evidence type="ECO:0000256" key="3">
    <source>
        <dbReference type="ARBA" id="ARBA00022763"/>
    </source>
</evidence>
<dbReference type="GO" id="GO:0016787">
    <property type="term" value="F:hydrolase activity"/>
    <property type="evidence" value="ECO:0007669"/>
    <property type="project" value="UniProtKB-KW"/>
</dbReference>
<dbReference type="NCBIfam" id="TIGR00629">
    <property type="entry name" value="uvde"/>
    <property type="match status" value="1"/>
</dbReference>
<dbReference type="InterPro" id="IPR036237">
    <property type="entry name" value="Xyl_isomerase-like_sf"/>
</dbReference>
<keyword evidence="8" id="KW-1185">Reference proteome</keyword>
<dbReference type="AlphaFoldDB" id="A0A1M6H1R1"/>
<evidence type="ECO:0000256" key="5">
    <source>
        <dbReference type="ARBA" id="ARBA00022801"/>
    </source>
</evidence>
<dbReference type="OrthoDB" id="9782576at2"/>
<dbReference type="STRING" id="1122184.SAMN02745176_02604"/>
<reference evidence="7 8" key="1">
    <citation type="submission" date="2016-11" db="EMBL/GenBank/DDBJ databases">
        <authorList>
            <person name="Jaros S."/>
            <person name="Januszkiewicz K."/>
            <person name="Wedrychowicz H."/>
        </authorList>
    </citation>
    <scope>NUCLEOTIDE SEQUENCE [LARGE SCALE GENOMIC DNA]</scope>
    <source>
        <strain evidence="7 8">DSM 19022</strain>
    </source>
</reference>
<evidence type="ECO:0000256" key="6">
    <source>
        <dbReference type="ARBA" id="ARBA00023204"/>
    </source>
</evidence>
<evidence type="ECO:0000313" key="8">
    <source>
        <dbReference type="Proteomes" id="UP000184442"/>
    </source>
</evidence>
<keyword evidence="3" id="KW-0227">DNA damage</keyword>
<evidence type="ECO:0000256" key="1">
    <source>
        <dbReference type="ARBA" id="ARBA00022722"/>
    </source>
</evidence>
<organism evidence="7 8">
    <name type="scientific">Lutispora thermophila DSM 19022</name>
    <dbReference type="NCBI Taxonomy" id="1122184"/>
    <lineage>
        <taxon>Bacteria</taxon>
        <taxon>Bacillati</taxon>
        <taxon>Bacillota</taxon>
        <taxon>Clostridia</taxon>
        <taxon>Lutisporales</taxon>
        <taxon>Lutisporaceae</taxon>
        <taxon>Lutispora</taxon>
    </lineage>
</organism>
<sequence length="320" mass="37240">MIFRLGYVAMTLNLADCSPSTTVTVANFSKLSDDDTRLYKLRKITQKNLHNTLRILRYNEAYNIKVFRFTSKLVPLATHPLTEGWDYAKDFEKEFKEIGDFVKSRDFRVSAHPGHYTLINSKSKEVVKSSIKDLEYHVRVFEAMGLEDYKYKLVIHIGGLYKDKEESIERFKENFVMLPDGIRKRLILENDDKSYTAYDVLNICKELKVPMVLDVHHHRCVNNGEDLEDLLPEIFDTWNGEAFNPKVHFSSSKNPKNFRSHADDIDVDEFRSFLDIAKKIGRDFDVMLEAKNKDVALLNLSNKLEKIEGIKKINEGEFEI</sequence>
<dbReference type="Proteomes" id="UP000184442">
    <property type="component" value="Unassembled WGS sequence"/>
</dbReference>
<evidence type="ECO:0000256" key="4">
    <source>
        <dbReference type="ARBA" id="ARBA00022769"/>
    </source>
</evidence>
<keyword evidence="1" id="KW-0540">Nuclease</keyword>
<proteinExistence type="predicted"/>
<dbReference type="GO" id="GO:0004519">
    <property type="term" value="F:endonuclease activity"/>
    <property type="evidence" value="ECO:0007669"/>
    <property type="project" value="UniProtKB-KW"/>
</dbReference>
<dbReference type="PANTHER" id="PTHR31290:SF5">
    <property type="entry name" value="UV-DAMAGE ENDONUCLEASE"/>
    <property type="match status" value="1"/>
</dbReference>
<dbReference type="RefSeq" id="WP_073026612.1">
    <property type="nucleotide sequence ID" value="NZ_FQZS01000018.1"/>
</dbReference>
<keyword evidence="5" id="KW-0378">Hydrolase</keyword>
<dbReference type="Gene3D" id="3.20.20.150">
    <property type="entry name" value="Divalent-metal-dependent TIM barrel enzymes"/>
    <property type="match status" value="1"/>
</dbReference>
<dbReference type="EMBL" id="FQZS01000018">
    <property type="protein sequence ID" value="SHJ16075.1"/>
    <property type="molecule type" value="Genomic_DNA"/>
</dbReference>
<dbReference type="Pfam" id="PF03851">
    <property type="entry name" value="UvdE"/>
    <property type="match status" value="1"/>
</dbReference>
<gene>
    <name evidence="7" type="ORF">SAMN02745176_02604</name>
</gene>